<accession>T0J5M5</accession>
<dbReference type="eggNOG" id="ENOG5031BNA">
    <property type="taxonomic scope" value="Bacteria"/>
</dbReference>
<dbReference type="EMBL" id="AUWY01000047">
    <property type="protein sequence ID" value="EQB33266.1"/>
    <property type="molecule type" value="Genomic_DNA"/>
</dbReference>
<keyword evidence="2" id="KW-1185">Reference proteome</keyword>
<name>T0J5M5_9SPHN</name>
<gene>
    <name evidence="1" type="ORF">M529_05595</name>
</gene>
<dbReference type="AlphaFoldDB" id="T0J5M5"/>
<sequence>MRYAAVLKIVDERRVAMRRLICLLPLLLVACTGTYEPPKLTEKQAAELEKALQGKVAGEKVTCINREPQSNFRVISGNVLLYQVNRRLIYKNELIGSCSGLTRGDTMIVRTFGSQYCRGDITTSANLFTGTISGSCALGDFIPYRTPAKSPSGG</sequence>
<evidence type="ECO:0008006" key="3">
    <source>
        <dbReference type="Google" id="ProtNLM"/>
    </source>
</evidence>
<evidence type="ECO:0000313" key="1">
    <source>
        <dbReference type="EMBL" id="EQB33266.1"/>
    </source>
</evidence>
<dbReference type="Proteomes" id="UP000015523">
    <property type="component" value="Unassembled WGS sequence"/>
</dbReference>
<dbReference type="PATRIC" id="fig|1346791.3.peg.1077"/>
<dbReference type="PROSITE" id="PS51257">
    <property type="entry name" value="PROKAR_LIPOPROTEIN"/>
    <property type="match status" value="1"/>
</dbReference>
<evidence type="ECO:0000313" key="2">
    <source>
        <dbReference type="Proteomes" id="UP000015523"/>
    </source>
</evidence>
<comment type="caution">
    <text evidence="1">The sequence shown here is derived from an EMBL/GenBank/DDBJ whole genome shotgun (WGS) entry which is preliminary data.</text>
</comment>
<protein>
    <recommendedName>
        <fullName evidence="3">Lipoprotein</fullName>
    </recommendedName>
</protein>
<organism evidence="1 2">
    <name type="scientific">Sphingobium ummariense RL-3</name>
    <dbReference type="NCBI Taxonomy" id="1346791"/>
    <lineage>
        <taxon>Bacteria</taxon>
        <taxon>Pseudomonadati</taxon>
        <taxon>Pseudomonadota</taxon>
        <taxon>Alphaproteobacteria</taxon>
        <taxon>Sphingomonadales</taxon>
        <taxon>Sphingomonadaceae</taxon>
        <taxon>Sphingobium</taxon>
    </lineage>
</organism>
<reference evidence="1 2" key="1">
    <citation type="journal article" date="2013" name="Genome Announc.">
        <title>Draft Genome Sequence of Sphingobium ummariense Strain RL-3, a Hexachlorocyclohexane-Degrading Bacterium.</title>
        <authorList>
            <person name="Kohli P."/>
            <person name="Dua A."/>
            <person name="Sangwan N."/>
            <person name="Oldach P."/>
            <person name="Khurana J.P."/>
            <person name="Lal R."/>
        </authorList>
    </citation>
    <scope>NUCLEOTIDE SEQUENCE [LARGE SCALE GENOMIC DNA]</scope>
    <source>
        <strain evidence="1 2">RL-3</strain>
    </source>
</reference>
<dbReference type="STRING" id="1346791.M529_05595"/>
<proteinExistence type="predicted"/>